<protein>
    <submittedName>
        <fullName evidence="3">Ras family domain-containing protein</fullName>
    </submittedName>
</protein>
<dbReference type="SMART" id="SM00173">
    <property type="entry name" value="RAS"/>
    <property type="match status" value="1"/>
</dbReference>
<accession>A0AAD4R7E6</accession>
<comment type="caution">
    <text evidence="3">The sequence shown here is derived from an EMBL/GenBank/DDBJ whole genome shotgun (WGS) entry which is preliminary data.</text>
</comment>
<evidence type="ECO:0000313" key="3">
    <source>
        <dbReference type="EMBL" id="KAI1714546.1"/>
    </source>
</evidence>
<dbReference type="GO" id="GO:0005525">
    <property type="term" value="F:GTP binding"/>
    <property type="evidence" value="ECO:0007669"/>
    <property type="project" value="UniProtKB-KW"/>
</dbReference>
<evidence type="ECO:0000313" key="4">
    <source>
        <dbReference type="Proteomes" id="UP001201812"/>
    </source>
</evidence>
<dbReference type="Proteomes" id="UP001201812">
    <property type="component" value="Unassembled WGS sequence"/>
</dbReference>
<dbReference type="CDD" id="cd01861">
    <property type="entry name" value="Rab6"/>
    <property type="match status" value="1"/>
</dbReference>
<dbReference type="PROSITE" id="PS51420">
    <property type="entry name" value="RHO"/>
    <property type="match status" value="1"/>
</dbReference>
<dbReference type="SMART" id="SM00174">
    <property type="entry name" value="RHO"/>
    <property type="match status" value="1"/>
</dbReference>
<evidence type="ECO:0000256" key="1">
    <source>
        <dbReference type="ARBA" id="ARBA00022741"/>
    </source>
</evidence>
<dbReference type="InterPro" id="IPR001806">
    <property type="entry name" value="Small_GTPase"/>
</dbReference>
<name>A0AAD4R7E6_9BILA</name>
<organism evidence="3 4">
    <name type="scientific">Ditylenchus destructor</name>
    <dbReference type="NCBI Taxonomy" id="166010"/>
    <lineage>
        <taxon>Eukaryota</taxon>
        <taxon>Metazoa</taxon>
        <taxon>Ecdysozoa</taxon>
        <taxon>Nematoda</taxon>
        <taxon>Chromadorea</taxon>
        <taxon>Rhabditida</taxon>
        <taxon>Tylenchina</taxon>
        <taxon>Tylenchomorpha</taxon>
        <taxon>Sphaerularioidea</taxon>
        <taxon>Anguinidae</taxon>
        <taxon>Anguininae</taxon>
        <taxon>Ditylenchus</taxon>
    </lineage>
</organism>
<dbReference type="PROSITE" id="PS51421">
    <property type="entry name" value="RAS"/>
    <property type="match status" value="1"/>
</dbReference>
<evidence type="ECO:0000256" key="2">
    <source>
        <dbReference type="ARBA" id="ARBA00023134"/>
    </source>
</evidence>
<dbReference type="Gene3D" id="3.40.50.300">
    <property type="entry name" value="P-loop containing nucleotide triphosphate hydrolases"/>
    <property type="match status" value="1"/>
</dbReference>
<dbReference type="Pfam" id="PF00071">
    <property type="entry name" value="Ras"/>
    <property type="match status" value="1"/>
</dbReference>
<keyword evidence="1" id="KW-0547">Nucleotide-binding</keyword>
<dbReference type="NCBIfam" id="TIGR00231">
    <property type="entry name" value="small_GTP"/>
    <property type="match status" value="1"/>
</dbReference>
<dbReference type="InterPro" id="IPR027417">
    <property type="entry name" value="P-loop_NTPase"/>
</dbReference>
<dbReference type="AlphaFoldDB" id="A0AAD4R7E6"/>
<gene>
    <name evidence="3" type="ORF">DdX_08647</name>
</gene>
<dbReference type="InterPro" id="IPR005225">
    <property type="entry name" value="Small_GTP-bd"/>
</dbReference>
<dbReference type="EMBL" id="JAKKPZ010000013">
    <property type="protein sequence ID" value="KAI1714546.1"/>
    <property type="molecule type" value="Genomic_DNA"/>
</dbReference>
<dbReference type="PANTHER" id="PTHR47977">
    <property type="entry name" value="RAS-RELATED PROTEIN RAB"/>
    <property type="match status" value="1"/>
</dbReference>
<sequence>MVASKSTVLPGLSGSPKTFKLVFLGEESVGKTSIISRFIHGDFHAVYEPTIGIDIHNKTMSLDGNKTAHLQLWDTAGQERFRSLIPSYIRDCSVGVVVYDISCRDTFVKICNWIRDVRSQRGPYTVMVLVGNKTDLFAQRQVSTQEGISMAAKYGMLFIETSAKSADNIRQLFHKIANVLPGSDAEDEPKRNVSIAYSRVAKRSFRENGNDTKRTSICQNFDPFCMISSCMASFHRWH</sequence>
<proteinExistence type="predicted"/>
<dbReference type="SMART" id="SM00175">
    <property type="entry name" value="RAB"/>
    <property type="match status" value="1"/>
</dbReference>
<keyword evidence="4" id="KW-1185">Reference proteome</keyword>
<keyword evidence="2" id="KW-0342">GTP-binding</keyword>
<dbReference type="PRINTS" id="PR00449">
    <property type="entry name" value="RASTRNSFRMNG"/>
</dbReference>
<dbReference type="SUPFAM" id="SSF52540">
    <property type="entry name" value="P-loop containing nucleoside triphosphate hydrolases"/>
    <property type="match status" value="1"/>
</dbReference>
<dbReference type="GO" id="GO:0003924">
    <property type="term" value="F:GTPase activity"/>
    <property type="evidence" value="ECO:0007669"/>
    <property type="project" value="InterPro"/>
</dbReference>
<reference evidence="3" key="1">
    <citation type="submission" date="2022-01" db="EMBL/GenBank/DDBJ databases">
        <title>Genome Sequence Resource for Two Populations of Ditylenchus destructor, the Migratory Endoparasitic Phytonematode.</title>
        <authorList>
            <person name="Zhang H."/>
            <person name="Lin R."/>
            <person name="Xie B."/>
        </authorList>
    </citation>
    <scope>NUCLEOTIDE SEQUENCE</scope>
    <source>
        <strain evidence="3">BazhouSP</strain>
    </source>
</reference>
<dbReference type="InterPro" id="IPR050227">
    <property type="entry name" value="Rab"/>
</dbReference>
<dbReference type="SMART" id="SM00176">
    <property type="entry name" value="RAN"/>
    <property type="match status" value="1"/>
</dbReference>
<dbReference type="FunFam" id="3.40.50.300:FF:001462">
    <property type="entry name" value="Small GTP-binding protein, putative"/>
    <property type="match status" value="1"/>
</dbReference>
<dbReference type="PROSITE" id="PS51419">
    <property type="entry name" value="RAB"/>
    <property type="match status" value="1"/>
</dbReference>